<dbReference type="Gene3D" id="3.40.50.150">
    <property type="entry name" value="Vaccinia Virus protein VP39"/>
    <property type="match status" value="1"/>
</dbReference>
<evidence type="ECO:0000256" key="3">
    <source>
        <dbReference type="ARBA" id="ARBA00022691"/>
    </source>
</evidence>
<proteinExistence type="predicted"/>
<dbReference type="PANTHER" id="PTHR43464">
    <property type="entry name" value="METHYLTRANSFERASE"/>
    <property type="match status" value="1"/>
</dbReference>
<evidence type="ECO:0000256" key="1">
    <source>
        <dbReference type="ARBA" id="ARBA00022603"/>
    </source>
</evidence>
<dbReference type="Pfam" id="PF08241">
    <property type="entry name" value="Methyltransf_11"/>
    <property type="match status" value="1"/>
</dbReference>
<dbReference type="GO" id="GO:0032259">
    <property type="term" value="P:methylation"/>
    <property type="evidence" value="ECO:0007669"/>
    <property type="project" value="UniProtKB-KW"/>
</dbReference>
<gene>
    <name evidence="5" type="primary">COQ5_6</name>
    <name evidence="5" type="ORF">BACCIP111899_04343</name>
</gene>
<dbReference type="PANTHER" id="PTHR43464:SF19">
    <property type="entry name" value="UBIQUINONE BIOSYNTHESIS O-METHYLTRANSFERASE, MITOCHONDRIAL"/>
    <property type="match status" value="1"/>
</dbReference>
<evidence type="ECO:0000259" key="4">
    <source>
        <dbReference type="Pfam" id="PF08241"/>
    </source>
</evidence>
<dbReference type="EC" id="2.1.1.163" evidence="5"/>
<evidence type="ECO:0000313" key="6">
    <source>
        <dbReference type="Proteomes" id="UP000789423"/>
    </source>
</evidence>
<organism evidence="5 6">
    <name type="scientific">Bacillus rhizoplanae</name>
    <dbReference type="NCBI Taxonomy" id="2880966"/>
    <lineage>
        <taxon>Bacteria</taxon>
        <taxon>Bacillati</taxon>
        <taxon>Bacillota</taxon>
        <taxon>Bacilli</taxon>
        <taxon>Bacillales</taxon>
        <taxon>Bacillaceae</taxon>
        <taxon>Bacillus</taxon>
    </lineage>
</organism>
<accession>A0ABM8YHE3</accession>
<keyword evidence="2 5" id="KW-0808">Transferase</keyword>
<sequence>MDKQQIIDAYDILASHYEHRVDYESPYNTDYERPAMMSQLPDCMREIKVLDAGCAAGWYTEQFLNREADVTAIDVSSEMVAATKRRVGEKAEVYQLDFENTLPFADCTYDSIVSSLALHYIADWERTFAEFVRILKPNGTFLFSVHHPAMDIHLSEKKEYFKRELLHDKWKKSGKYVDMYFYRRPLQDIINETLRHFEIEKIVEPIPTEELKRNYPSSYEKLIKQPSFLIIKAKKKES</sequence>
<keyword evidence="1 5" id="KW-0489">Methyltransferase</keyword>
<protein>
    <submittedName>
        <fullName evidence="5">2-methoxy-6-polyprenyl-1,4-benzoquinol methylase, mitochondrial</fullName>
        <ecNumber evidence="5">2.1.1.163</ecNumber>
    </submittedName>
</protein>
<dbReference type="InterPro" id="IPR013216">
    <property type="entry name" value="Methyltransf_11"/>
</dbReference>
<dbReference type="CDD" id="cd02440">
    <property type="entry name" value="AdoMet_MTases"/>
    <property type="match status" value="1"/>
</dbReference>
<name>A0ABM8YHE3_9BACI</name>
<dbReference type="EMBL" id="CAKJTI010000056">
    <property type="protein sequence ID" value="CAG9615107.1"/>
    <property type="molecule type" value="Genomic_DNA"/>
</dbReference>
<keyword evidence="6" id="KW-1185">Reference proteome</keyword>
<comment type="caution">
    <text evidence="5">The sequence shown here is derived from an EMBL/GenBank/DDBJ whole genome shotgun (WGS) entry which is preliminary data.</text>
</comment>
<dbReference type="GO" id="GO:0043770">
    <property type="term" value="F:demethylmenaquinone methyltransferase activity"/>
    <property type="evidence" value="ECO:0007669"/>
    <property type="project" value="UniProtKB-EC"/>
</dbReference>
<dbReference type="SUPFAM" id="SSF53335">
    <property type="entry name" value="S-adenosyl-L-methionine-dependent methyltransferases"/>
    <property type="match status" value="1"/>
</dbReference>
<dbReference type="RefSeq" id="WP_230577019.1">
    <property type="nucleotide sequence ID" value="NZ_CAKJTI010000056.1"/>
</dbReference>
<evidence type="ECO:0000313" key="5">
    <source>
        <dbReference type="EMBL" id="CAG9615107.1"/>
    </source>
</evidence>
<keyword evidence="3" id="KW-0949">S-adenosyl-L-methionine</keyword>
<reference evidence="5 6" key="1">
    <citation type="submission" date="2021-10" db="EMBL/GenBank/DDBJ databases">
        <authorList>
            <person name="Criscuolo A."/>
        </authorList>
    </citation>
    <scope>NUCLEOTIDE SEQUENCE [LARGE SCALE GENOMIC DNA]</scope>
    <source>
        <strain evidence="6">CIP 111899</strain>
    </source>
</reference>
<dbReference type="Proteomes" id="UP000789423">
    <property type="component" value="Unassembled WGS sequence"/>
</dbReference>
<dbReference type="InterPro" id="IPR029063">
    <property type="entry name" value="SAM-dependent_MTases_sf"/>
</dbReference>
<feature type="domain" description="Methyltransferase type 11" evidence="4">
    <location>
        <begin position="50"/>
        <end position="143"/>
    </location>
</feature>
<evidence type="ECO:0000256" key="2">
    <source>
        <dbReference type="ARBA" id="ARBA00022679"/>
    </source>
</evidence>